<keyword evidence="4 6" id="KW-1133">Transmembrane helix</keyword>
<comment type="caution">
    <text evidence="7">The sequence shown here is derived from an EMBL/GenBank/DDBJ whole genome shotgun (WGS) entry which is preliminary data.</text>
</comment>
<proteinExistence type="predicted"/>
<feature type="transmembrane region" description="Helical" evidence="6">
    <location>
        <begin position="133"/>
        <end position="154"/>
    </location>
</feature>
<dbReference type="Pfam" id="PF13440">
    <property type="entry name" value="Polysacc_synt_3"/>
    <property type="match status" value="1"/>
</dbReference>
<evidence type="ECO:0000256" key="3">
    <source>
        <dbReference type="ARBA" id="ARBA00022692"/>
    </source>
</evidence>
<evidence type="ECO:0000313" key="8">
    <source>
        <dbReference type="Proteomes" id="UP000077734"/>
    </source>
</evidence>
<dbReference type="AlphaFoldDB" id="A0AA91I4V1"/>
<protein>
    <recommendedName>
        <fullName evidence="9">Polysaccharide biosynthesis protein C-terminal domain-containing protein</fullName>
    </recommendedName>
</protein>
<evidence type="ECO:0000256" key="5">
    <source>
        <dbReference type="ARBA" id="ARBA00023136"/>
    </source>
</evidence>
<feature type="transmembrane region" description="Helical" evidence="6">
    <location>
        <begin position="52"/>
        <end position="72"/>
    </location>
</feature>
<dbReference type="PANTHER" id="PTHR30250:SF11">
    <property type="entry name" value="O-ANTIGEN TRANSPORTER-RELATED"/>
    <property type="match status" value="1"/>
</dbReference>
<feature type="transmembrane region" description="Helical" evidence="6">
    <location>
        <begin position="233"/>
        <end position="253"/>
    </location>
</feature>
<evidence type="ECO:0000256" key="4">
    <source>
        <dbReference type="ARBA" id="ARBA00022989"/>
    </source>
</evidence>
<evidence type="ECO:0000256" key="2">
    <source>
        <dbReference type="ARBA" id="ARBA00022475"/>
    </source>
</evidence>
<dbReference type="InterPro" id="IPR050833">
    <property type="entry name" value="Poly_Biosynth_Transport"/>
</dbReference>
<reference evidence="7 8" key="1">
    <citation type="submission" date="2016-03" db="EMBL/GenBank/DDBJ databases">
        <authorList>
            <person name="Heylen K."/>
            <person name="De Vos P."/>
            <person name="Vekeman B."/>
        </authorList>
    </citation>
    <scope>NUCLEOTIDE SEQUENCE [LARGE SCALE GENOMIC DNA]</scope>
    <source>
        <strain evidence="7 8">R-49807</strain>
    </source>
</reference>
<organism evidence="7 8">
    <name type="scientific">Methylomonas koyamae</name>
    <dbReference type="NCBI Taxonomy" id="702114"/>
    <lineage>
        <taxon>Bacteria</taxon>
        <taxon>Pseudomonadati</taxon>
        <taxon>Pseudomonadota</taxon>
        <taxon>Gammaproteobacteria</taxon>
        <taxon>Methylococcales</taxon>
        <taxon>Methylococcaceae</taxon>
        <taxon>Methylomonas</taxon>
    </lineage>
</organism>
<gene>
    <name evidence="7" type="ORF">A1356_17945</name>
</gene>
<keyword evidence="3 6" id="KW-0812">Transmembrane</keyword>
<dbReference type="Proteomes" id="UP000077734">
    <property type="component" value="Unassembled WGS sequence"/>
</dbReference>
<dbReference type="EMBL" id="LUUL01000108">
    <property type="protein sequence ID" value="OAI23129.1"/>
    <property type="molecule type" value="Genomic_DNA"/>
</dbReference>
<keyword evidence="2" id="KW-1003">Cell membrane</keyword>
<name>A0AA91I4V1_9GAMM</name>
<feature type="transmembrane region" description="Helical" evidence="6">
    <location>
        <begin position="166"/>
        <end position="189"/>
    </location>
</feature>
<comment type="subcellular location">
    <subcellularLocation>
        <location evidence="1">Cell membrane</location>
        <topology evidence="1">Multi-pass membrane protein</topology>
    </subcellularLocation>
</comment>
<evidence type="ECO:0008006" key="9">
    <source>
        <dbReference type="Google" id="ProtNLM"/>
    </source>
</evidence>
<evidence type="ECO:0000256" key="1">
    <source>
        <dbReference type="ARBA" id="ARBA00004651"/>
    </source>
</evidence>
<keyword evidence="5 6" id="KW-0472">Membrane</keyword>
<evidence type="ECO:0000313" key="7">
    <source>
        <dbReference type="EMBL" id="OAI23129.1"/>
    </source>
</evidence>
<keyword evidence="8" id="KW-1185">Reference proteome</keyword>
<feature type="transmembrane region" description="Helical" evidence="6">
    <location>
        <begin position="259"/>
        <end position="282"/>
    </location>
</feature>
<evidence type="ECO:0000256" key="6">
    <source>
        <dbReference type="SAM" id="Phobius"/>
    </source>
</evidence>
<feature type="transmembrane region" description="Helical" evidence="6">
    <location>
        <begin position="25"/>
        <end position="46"/>
    </location>
</feature>
<dbReference type="GO" id="GO:0005886">
    <property type="term" value="C:plasma membrane"/>
    <property type="evidence" value="ECO:0007669"/>
    <property type="project" value="UniProtKB-SubCell"/>
</dbReference>
<accession>A0AA91I4V1</accession>
<feature type="transmembrane region" description="Helical" evidence="6">
    <location>
        <begin position="201"/>
        <end position="221"/>
    </location>
</feature>
<dbReference type="PANTHER" id="PTHR30250">
    <property type="entry name" value="PST FAMILY PREDICTED COLANIC ACID TRANSPORTER"/>
    <property type="match status" value="1"/>
</dbReference>
<sequence length="288" mass="31038">MLWEYYASSLLMGLEQLSTYNRWQVIGRSVSIIAVYALVGGLGLGVTGVLEAGLLGQIIVATGSMGFLFTFAREKGLTCRPEKSELKELLIGGAKLHLNTIGSFLFTSANILILNQYHGPEQTGYFQLATQLLGVLMIIPQAASMVIFGEVTSLGPNGAWPNNKRVLIQTTSLMTILSVFAAYCAPWGITLLAGESFQPAVTAFQWMSLGVIGMTFSTVMAPQWIGRGYFWQAAGLTVLVGLINLIANFWLIPAHGIQGAIYAFLGTYTFSIVGNGIMALYCNNASAR</sequence>